<dbReference type="PANTHER" id="PTHR47835:SF3">
    <property type="entry name" value="HELICASE FOR MEIOSIS 1"/>
    <property type="match status" value="1"/>
</dbReference>
<dbReference type="InterPro" id="IPR052247">
    <property type="entry name" value="Meiotic_Crossover_Helicase"/>
</dbReference>
<protein>
    <recommendedName>
        <fullName evidence="1">Helicase ATP-binding domain-containing protein</fullName>
    </recommendedName>
</protein>
<dbReference type="PROSITE" id="PS51192">
    <property type="entry name" value="HELICASE_ATP_BIND_1"/>
    <property type="match status" value="1"/>
</dbReference>
<proteinExistence type="predicted"/>
<dbReference type="PANTHER" id="PTHR47835">
    <property type="entry name" value="HFM1, ATP DEPENDENT DNA HELICASE HOMOLOG"/>
    <property type="match status" value="1"/>
</dbReference>
<gene>
    <name evidence="2" type="ORF">RMAR00112_LOCUS20351</name>
</gene>
<evidence type="ECO:0000259" key="1">
    <source>
        <dbReference type="PROSITE" id="PS51192"/>
    </source>
</evidence>
<dbReference type="GO" id="GO:0005524">
    <property type="term" value="F:ATP binding"/>
    <property type="evidence" value="ECO:0007669"/>
    <property type="project" value="InterPro"/>
</dbReference>
<dbReference type="SUPFAM" id="SSF52540">
    <property type="entry name" value="P-loop containing nucleoside triphosphate hydrolases"/>
    <property type="match status" value="1"/>
</dbReference>
<reference evidence="2" key="1">
    <citation type="submission" date="2021-01" db="EMBL/GenBank/DDBJ databases">
        <authorList>
            <person name="Corre E."/>
            <person name="Pelletier E."/>
            <person name="Niang G."/>
            <person name="Scheremetjew M."/>
            <person name="Finn R."/>
            <person name="Kale V."/>
            <person name="Holt S."/>
            <person name="Cochrane G."/>
            <person name="Meng A."/>
            <person name="Brown T."/>
            <person name="Cohen L."/>
        </authorList>
    </citation>
    <scope>NUCLEOTIDE SEQUENCE</scope>
    <source>
        <strain evidence="2">CCMP 769</strain>
    </source>
</reference>
<dbReference type="InterPro" id="IPR014001">
    <property type="entry name" value="Helicase_ATP-bd"/>
</dbReference>
<organism evidence="2">
    <name type="scientific">Rhodosorus marinus</name>
    <dbReference type="NCBI Taxonomy" id="101924"/>
    <lineage>
        <taxon>Eukaryota</taxon>
        <taxon>Rhodophyta</taxon>
        <taxon>Stylonematophyceae</taxon>
        <taxon>Stylonematales</taxon>
        <taxon>Stylonemataceae</taxon>
        <taxon>Rhodosorus</taxon>
    </lineage>
</organism>
<dbReference type="Gene3D" id="3.40.50.300">
    <property type="entry name" value="P-loop containing nucleotide triphosphate hydrolases"/>
    <property type="match status" value="1"/>
</dbReference>
<dbReference type="GO" id="GO:0003676">
    <property type="term" value="F:nucleic acid binding"/>
    <property type="evidence" value="ECO:0007669"/>
    <property type="project" value="InterPro"/>
</dbReference>
<dbReference type="InterPro" id="IPR011545">
    <property type="entry name" value="DEAD/DEAH_box_helicase_dom"/>
</dbReference>
<dbReference type="InterPro" id="IPR027417">
    <property type="entry name" value="P-loop_NTPase"/>
</dbReference>
<feature type="domain" description="Helicase ATP-binding" evidence="1">
    <location>
        <begin position="15"/>
        <end position="156"/>
    </location>
</feature>
<dbReference type="Pfam" id="PF00270">
    <property type="entry name" value="DEAD"/>
    <property type="match status" value="1"/>
</dbReference>
<dbReference type="GO" id="GO:0016787">
    <property type="term" value="F:hydrolase activity"/>
    <property type="evidence" value="ECO:0007669"/>
    <property type="project" value="UniProtKB-KW"/>
</dbReference>
<name>A0A7S2ZUV6_9RHOD</name>
<dbReference type="EMBL" id="HBHW01026141">
    <property type="protein sequence ID" value="CAE0052325.1"/>
    <property type="molecule type" value="Transcribed_RNA"/>
</dbReference>
<dbReference type="AlphaFoldDB" id="A0A7S2ZUV6"/>
<evidence type="ECO:0000313" key="2">
    <source>
        <dbReference type="EMBL" id="CAE0052325.1"/>
    </source>
</evidence>
<accession>A0A7S2ZUV6</accession>
<sequence length="166" mass="18499">MRVSRYFNQVQVGSIAAFTEDINLVVSAPTGSGKTVVFELAICRLIQRRLNVPQEFNIVYLAPIKALCAEKAMEWKKKFEPFGITVEEVTGDNTGDFHTLTNVDLICTTPEKWYARYLECESAETCADSPRFLSSSSPGILSRGQGALNSIEKCHKMKSSFSFSLE</sequence>
<dbReference type="GO" id="GO:0043138">
    <property type="term" value="F:3'-5' DNA helicase activity"/>
    <property type="evidence" value="ECO:0007669"/>
    <property type="project" value="UniProtKB-EC"/>
</dbReference>